<dbReference type="RefSeq" id="WP_119846526.1">
    <property type="nucleotide sequence ID" value="NZ_CP032412.1"/>
</dbReference>
<dbReference type="InterPro" id="IPR051328">
    <property type="entry name" value="T7SS_ABC-Transporter"/>
</dbReference>
<sequence>MKSLSVFAKDLGAAVRNKKILIPIIAVLFIPVMYSGMFLGAFWDPYGKMEDLPVAVVNNDQGAVFEGKTLHAGEDLVAELKKGKDFNWQFVNRSEAEQGMQDNKYYMTISIPENFSQQATTLMDEHPQPAQIVFEPNEGYNFLAAQIGGSAVKQIQSKVSAKVTEAYTETLFDQVAKVSDGLSEAGDGATKLSEGAVKLDDGAVKLKENLAKLVSGTQELQDGIAPLTQGVQELNNGAGKLNAGAGTLASGLDQLKAAHSQLQAGAEEAGKGGAKLQAGIESAAAGSTALNEGLQANQAGAAQLAAGAKSAHEGSGSLKAGLNQSLEATAALEQGAKAVADGLKQLAEGNPELAQSPEVQQLLAASQSVASGTSELNAGQKQLAQGAAELNQGTQQLQEGAGKLSAGANQLADGGKQLAAGGQELLAGAKQLNAGQNQLADGMKLFGTKLSEAAAGGKELASGAASLSQGTQQLAGGAGKLGSGVTTLADGSKQLDSGAGELVNGMNELKEGSGELAGKLNEAADKTGGIQTTDETVTMFAGPVQVDEHKVNEVPNYGTGFAPYFLSLGLFVGALLCTIILPIREASVPNASGWNRFVSRTLSFTGMGLIQALLASVVMLYGLKLEVQSVPLFYLFSIITSLSFMFLVQMFVTWLDQPGRFVVIVILILQLTTSAGTFPVELIPNWMKALNPLLPMTYSVKGYKDVISTGSFDGMWANVGVLAGFGLVFLVLTAVYFLVVRNNKQAADANADTAVTA</sequence>
<reference evidence="7 8" key="1">
    <citation type="submission" date="2018-09" db="EMBL/GenBank/DDBJ databases">
        <title>Genome Sequence of Paenibacillus lautus Strain E7593-69, Azo Dye-Degrading Bacteria, Isolated from Commercial Tattoo Inks.</title>
        <authorList>
            <person name="Nho S.W."/>
            <person name="Kim S.-J."/>
            <person name="Kweon O."/>
            <person name="Cerniglia C.E."/>
        </authorList>
    </citation>
    <scope>NUCLEOTIDE SEQUENCE [LARGE SCALE GENOMIC DNA]</scope>
    <source>
        <strain evidence="7 8">E7593-69</strain>
    </source>
</reference>
<feature type="transmembrane region" description="Helical" evidence="5">
    <location>
        <begin position="715"/>
        <end position="739"/>
    </location>
</feature>
<dbReference type="Pfam" id="PF12698">
    <property type="entry name" value="ABC2_membrane_3"/>
    <property type="match status" value="2"/>
</dbReference>
<dbReference type="EMBL" id="CP032412">
    <property type="protein sequence ID" value="AYB42366.1"/>
    <property type="molecule type" value="Genomic_DNA"/>
</dbReference>
<evidence type="ECO:0000256" key="3">
    <source>
        <dbReference type="ARBA" id="ARBA00022989"/>
    </source>
</evidence>
<dbReference type="PANTHER" id="PTHR43077">
    <property type="entry name" value="TRANSPORT PERMEASE YVFS-RELATED"/>
    <property type="match status" value="1"/>
</dbReference>
<feature type="domain" description="ABC-2 type transporter transmembrane" evidence="6">
    <location>
        <begin position="485"/>
        <end position="734"/>
    </location>
</feature>
<evidence type="ECO:0000259" key="6">
    <source>
        <dbReference type="Pfam" id="PF12698"/>
    </source>
</evidence>
<gene>
    <name evidence="7" type="ORF">D5F53_03315</name>
</gene>
<dbReference type="NCBIfam" id="TIGR03057">
    <property type="entry name" value="xxxLxxG_by_4"/>
    <property type="match status" value="6"/>
</dbReference>
<dbReference type="KEGG" id="plw:D5F53_03315"/>
<accession>A0A385TFA7</accession>
<keyword evidence="8" id="KW-1185">Reference proteome</keyword>
<dbReference type="NCBIfam" id="TIGR03061">
    <property type="entry name" value="pip_yhgE_Nterm"/>
    <property type="match status" value="1"/>
</dbReference>
<feature type="domain" description="ABC-2 type transporter transmembrane" evidence="6">
    <location>
        <begin position="24"/>
        <end position="167"/>
    </location>
</feature>
<dbReference type="Proteomes" id="UP000266552">
    <property type="component" value="Chromosome"/>
</dbReference>
<name>A0A385TFA7_PAELA</name>
<evidence type="ECO:0000256" key="5">
    <source>
        <dbReference type="SAM" id="Phobius"/>
    </source>
</evidence>
<keyword evidence="3 5" id="KW-1133">Transmembrane helix</keyword>
<evidence type="ECO:0000256" key="4">
    <source>
        <dbReference type="ARBA" id="ARBA00023136"/>
    </source>
</evidence>
<dbReference type="InterPro" id="IPR023908">
    <property type="entry name" value="xxxLxxG_rpt"/>
</dbReference>
<feature type="transmembrane region" description="Helical" evidence="5">
    <location>
        <begin position="561"/>
        <end position="581"/>
    </location>
</feature>
<dbReference type="AlphaFoldDB" id="A0A385TFA7"/>
<evidence type="ECO:0000313" key="8">
    <source>
        <dbReference type="Proteomes" id="UP000266552"/>
    </source>
</evidence>
<proteinExistence type="predicted"/>
<evidence type="ECO:0000256" key="1">
    <source>
        <dbReference type="ARBA" id="ARBA00004141"/>
    </source>
</evidence>
<feature type="transmembrane region" description="Helical" evidence="5">
    <location>
        <begin position="602"/>
        <end position="621"/>
    </location>
</feature>
<dbReference type="InterPro" id="IPR017501">
    <property type="entry name" value="Phage_infect_YhgE_C"/>
</dbReference>
<dbReference type="GO" id="GO:0016020">
    <property type="term" value="C:membrane"/>
    <property type="evidence" value="ECO:0007669"/>
    <property type="project" value="UniProtKB-SubCell"/>
</dbReference>
<feature type="transmembrane region" description="Helical" evidence="5">
    <location>
        <begin position="20"/>
        <end position="43"/>
    </location>
</feature>
<protein>
    <submittedName>
        <fullName evidence="7">YhgE/Pip domain-containing protein</fullName>
    </submittedName>
</protein>
<dbReference type="InterPro" id="IPR013525">
    <property type="entry name" value="ABC2_TM"/>
</dbReference>
<comment type="subcellular location">
    <subcellularLocation>
        <location evidence="1">Membrane</location>
        <topology evidence="1">Multi-pass membrane protein</topology>
    </subcellularLocation>
</comment>
<dbReference type="Gene3D" id="3.40.1710.10">
    <property type="entry name" value="abc type-2 transporter like domain"/>
    <property type="match status" value="1"/>
</dbReference>
<dbReference type="PANTHER" id="PTHR43077:SF5">
    <property type="entry name" value="PHAGE INFECTION PROTEIN"/>
    <property type="match status" value="1"/>
</dbReference>
<keyword evidence="4 5" id="KW-0472">Membrane</keyword>
<dbReference type="InterPro" id="IPR017500">
    <property type="entry name" value="Phage_infect_YhgE_N"/>
</dbReference>
<feature type="transmembrane region" description="Helical" evidence="5">
    <location>
        <begin position="661"/>
        <end position="680"/>
    </location>
</feature>
<evidence type="ECO:0000313" key="7">
    <source>
        <dbReference type="EMBL" id="AYB42366.1"/>
    </source>
</evidence>
<feature type="transmembrane region" description="Helical" evidence="5">
    <location>
        <begin position="633"/>
        <end position="654"/>
    </location>
</feature>
<dbReference type="NCBIfam" id="TIGR03062">
    <property type="entry name" value="pip_yhgE_Cterm"/>
    <property type="match status" value="1"/>
</dbReference>
<evidence type="ECO:0000256" key="2">
    <source>
        <dbReference type="ARBA" id="ARBA00022692"/>
    </source>
</evidence>
<keyword evidence="2 5" id="KW-0812">Transmembrane</keyword>
<dbReference type="Gene3D" id="1.10.287.950">
    <property type="entry name" value="Methyl-accepting chemotaxis protein"/>
    <property type="match status" value="1"/>
</dbReference>
<dbReference type="GO" id="GO:0140359">
    <property type="term" value="F:ABC-type transporter activity"/>
    <property type="evidence" value="ECO:0007669"/>
    <property type="project" value="InterPro"/>
</dbReference>
<organism evidence="7 8">
    <name type="scientific">Paenibacillus lautus</name>
    <name type="common">Bacillus lautus</name>
    <dbReference type="NCBI Taxonomy" id="1401"/>
    <lineage>
        <taxon>Bacteria</taxon>
        <taxon>Bacillati</taxon>
        <taxon>Bacillota</taxon>
        <taxon>Bacilli</taxon>
        <taxon>Bacillales</taxon>
        <taxon>Paenibacillaceae</taxon>
        <taxon>Paenibacillus</taxon>
    </lineage>
</organism>